<dbReference type="PROSITE" id="PS51375">
    <property type="entry name" value="PPR"/>
    <property type="match status" value="2"/>
</dbReference>
<evidence type="ECO:0008006" key="5">
    <source>
        <dbReference type="Google" id="ProtNLM"/>
    </source>
</evidence>
<reference evidence="3 4" key="1">
    <citation type="submission" date="2024-12" db="EMBL/GenBank/DDBJ databases">
        <title>The unique morphological basis and parallel evolutionary history of personate flowers in Penstemon.</title>
        <authorList>
            <person name="Depatie T.H."/>
            <person name="Wessinger C.A."/>
        </authorList>
    </citation>
    <scope>NUCLEOTIDE SEQUENCE [LARGE SCALE GENOMIC DNA]</scope>
    <source>
        <strain evidence="3">WTNN_2</strain>
        <tissue evidence="3">Leaf</tissue>
    </source>
</reference>
<protein>
    <recommendedName>
        <fullName evidence="5">Pentatricopeptide repeat-containing protein</fullName>
    </recommendedName>
</protein>
<keyword evidence="1" id="KW-0677">Repeat</keyword>
<evidence type="ECO:0000256" key="2">
    <source>
        <dbReference type="PROSITE-ProRule" id="PRU00708"/>
    </source>
</evidence>
<dbReference type="InterPro" id="IPR011990">
    <property type="entry name" value="TPR-like_helical_dom_sf"/>
</dbReference>
<evidence type="ECO:0000256" key="1">
    <source>
        <dbReference type="ARBA" id="ARBA00022737"/>
    </source>
</evidence>
<evidence type="ECO:0000313" key="3">
    <source>
        <dbReference type="EMBL" id="KAL3835087.1"/>
    </source>
</evidence>
<accession>A0ABD3TFI6</accession>
<dbReference type="Gene3D" id="1.25.40.10">
    <property type="entry name" value="Tetratricopeptide repeat domain"/>
    <property type="match status" value="1"/>
</dbReference>
<proteinExistence type="predicted"/>
<dbReference type="PANTHER" id="PTHR47594">
    <property type="entry name" value="PPR CONTAINING PLANT-LIKE PROTEIN"/>
    <property type="match status" value="1"/>
</dbReference>
<dbReference type="Pfam" id="PF01535">
    <property type="entry name" value="PPR"/>
    <property type="match status" value="1"/>
</dbReference>
<feature type="repeat" description="PPR" evidence="2">
    <location>
        <begin position="117"/>
        <end position="151"/>
    </location>
</feature>
<sequence>MEIGSFKIQFSQIGLQQNPQISTFFHTLKIHCGLRNGPRKPMWRTRVLSTEAIQAVQSLKLAQKSSSKMEQVFSNKLNRLLKADLLDTLAELQRQNELDLALKVFNFVRNELWYVPDLSLYNDMIRILGKNKMIEMAEELFSQLRNEGLEPDTRTYTEMIGAYFRVEMVQKAMETYELMKSSGCIPDELTLTVVIRNLEKAGEKALAESVKKECSEYFDYLKKFLKEVEKTYPKRRSVSLI</sequence>
<comment type="caution">
    <text evidence="3">The sequence shown here is derived from an EMBL/GenBank/DDBJ whole genome shotgun (WGS) entry which is preliminary data.</text>
</comment>
<keyword evidence="4" id="KW-1185">Reference proteome</keyword>
<dbReference type="NCBIfam" id="TIGR00756">
    <property type="entry name" value="PPR"/>
    <property type="match status" value="2"/>
</dbReference>
<gene>
    <name evidence="3" type="ORF">ACJIZ3_009823</name>
</gene>
<dbReference type="PANTHER" id="PTHR47594:SF5">
    <property type="entry name" value="PENTACOTRIPEPTIDE-REPEAT REGION OF PRORP DOMAIN-CONTAINING PROTEIN"/>
    <property type="match status" value="1"/>
</dbReference>
<dbReference type="EMBL" id="JBJXBP010000004">
    <property type="protein sequence ID" value="KAL3835087.1"/>
    <property type="molecule type" value="Genomic_DNA"/>
</dbReference>
<dbReference type="AlphaFoldDB" id="A0ABD3TFI6"/>
<feature type="repeat" description="PPR" evidence="2">
    <location>
        <begin position="152"/>
        <end position="186"/>
    </location>
</feature>
<dbReference type="InterPro" id="IPR044190">
    <property type="entry name" value="THA8-like"/>
</dbReference>
<dbReference type="Proteomes" id="UP001634393">
    <property type="component" value="Unassembled WGS sequence"/>
</dbReference>
<dbReference type="Pfam" id="PF13041">
    <property type="entry name" value="PPR_2"/>
    <property type="match status" value="1"/>
</dbReference>
<name>A0ABD3TFI6_9LAMI</name>
<evidence type="ECO:0000313" key="4">
    <source>
        <dbReference type="Proteomes" id="UP001634393"/>
    </source>
</evidence>
<dbReference type="InterPro" id="IPR002885">
    <property type="entry name" value="PPR_rpt"/>
</dbReference>
<organism evidence="3 4">
    <name type="scientific">Penstemon smallii</name>
    <dbReference type="NCBI Taxonomy" id="265156"/>
    <lineage>
        <taxon>Eukaryota</taxon>
        <taxon>Viridiplantae</taxon>
        <taxon>Streptophyta</taxon>
        <taxon>Embryophyta</taxon>
        <taxon>Tracheophyta</taxon>
        <taxon>Spermatophyta</taxon>
        <taxon>Magnoliopsida</taxon>
        <taxon>eudicotyledons</taxon>
        <taxon>Gunneridae</taxon>
        <taxon>Pentapetalae</taxon>
        <taxon>asterids</taxon>
        <taxon>lamiids</taxon>
        <taxon>Lamiales</taxon>
        <taxon>Plantaginaceae</taxon>
        <taxon>Cheloneae</taxon>
        <taxon>Penstemon</taxon>
    </lineage>
</organism>